<name>A0A914NGS7_MELIC</name>
<protein>
    <submittedName>
        <fullName evidence="6">Peptidase M12A domain-containing protein</fullName>
    </submittedName>
</protein>
<evidence type="ECO:0000256" key="2">
    <source>
        <dbReference type="PROSITE-ProRule" id="PRU01211"/>
    </source>
</evidence>
<proteinExistence type="predicted"/>
<keyword evidence="1" id="KW-1015">Disulfide bond</keyword>
<dbReference type="InterPro" id="IPR024079">
    <property type="entry name" value="MetalloPept_cat_dom_sf"/>
</dbReference>
<dbReference type="Pfam" id="PF01400">
    <property type="entry name" value="Astacin"/>
    <property type="match status" value="1"/>
</dbReference>
<feature type="compositionally biased region" description="Polar residues" evidence="3">
    <location>
        <begin position="16"/>
        <end position="27"/>
    </location>
</feature>
<evidence type="ECO:0000313" key="5">
    <source>
        <dbReference type="Proteomes" id="UP000887563"/>
    </source>
</evidence>
<comment type="caution">
    <text evidence="2">Lacks conserved residue(s) required for the propagation of feature annotation.</text>
</comment>
<dbReference type="WBParaSite" id="Minc3s04772g36977">
    <property type="protein sequence ID" value="Minc3s04772g36977"/>
    <property type="gene ID" value="Minc3s04772g36977"/>
</dbReference>
<dbReference type="GO" id="GO:0008270">
    <property type="term" value="F:zinc ion binding"/>
    <property type="evidence" value="ECO:0007669"/>
    <property type="project" value="InterPro"/>
</dbReference>
<dbReference type="PANTHER" id="PTHR10127">
    <property type="entry name" value="DISCOIDIN, CUB, EGF, LAMININ , AND ZINC METALLOPROTEASE DOMAIN CONTAINING"/>
    <property type="match status" value="1"/>
</dbReference>
<dbReference type="SMART" id="SM00235">
    <property type="entry name" value="ZnMc"/>
    <property type="match status" value="1"/>
</dbReference>
<reference evidence="6" key="1">
    <citation type="submission" date="2022-11" db="UniProtKB">
        <authorList>
            <consortium name="WormBaseParasite"/>
        </authorList>
    </citation>
    <scope>IDENTIFICATION</scope>
</reference>
<dbReference type="Gene3D" id="3.40.390.10">
    <property type="entry name" value="Collagenase (Catalytic Domain)"/>
    <property type="match status" value="1"/>
</dbReference>
<dbReference type="GO" id="GO:0006508">
    <property type="term" value="P:proteolysis"/>
    <property type="evidence" value="ECO:0007669"/>
    <property type="project" value="InterPro"/>
</dbReference>
<dbReference type="GO" id="GO:0004222">
    <property type="term" value="F:metalloendopeptidase activity"/>
    <property type="evidence" value="ECO:0007669"/>
    <property type="project" value="InterPro"/>
</dbReference>
<evidence type="ECO:0000256" key="1">
    <source>
        <dbReference type="ARBA" id="ARBA00023157"/>
    </source>
</evidence>
<keyword evidence="5" id="KW-1185">Reference proteome</keyword>
<dbReference type="InterPro" id="IPR006026">
    <property type="entry name" value="Peptidase_Metallo"/>
</dbReference>
<accession>A0A914NGS7</accession>
<dbReference type="SUPFAM" id="SSF55486">
    <property type="entry name" value="Metalloproteases ('zincins'), catalytic domain"/>
    <property type="match status" value="1"/>
</dbReference>
<sequence>MVLNDDNFNKRKRRQAQTGRNFPKNQWEPSKPVPYIFDPKLNENARKLVRLAAQFWTENTCLSFAENGQGNPKVRIFPGGGCYSQVGRAFNQGEQMISLGHGCEQVILNIFPNFPKNTSQIKNQEKFFEKLIYVSAIQKQKKQSQRGDQSIKTFYINLINFLHTRSILLCTSNLFNRFTRSAGLLLASFQVLFSNVQSKFNHSVNT</sequence>
<evidence type="ECO:0000256" key="3">
    <source>
        <dbReference type="SAM" id="MobiDB-lite"/>
    </source>
</evidence>
<feature type="region of interest" description="Disordered" evidence="3">
    <location>
        <begin position="1"/>
        <end position="27"/>
    </location>
</feature>
<evidence type="ECO:0000313" key="6">
    <source>
        <dbReference type="WBParaSite" id="Minc3s04772g36977"/>
    </source>
</evidence>
<dbReference type="AlphaFoldDB" id="A0A914NGS7"/>
<feature type="domain" description="Peptidase M12A" evidence="4">
    <location>
        <begin position="15"/>
        <end position="105"/>
    </location>
</feature>
<dbReference type="Proteomes" id="UP000887563">
    <property type="component" value="Unplaced"/>
</dbReference>
<dbReference type="PROSITE" id="PS51864">
    <property type="entry name" value="ASTACIN"/>
    <property type="match status" value="1"/>
</dbReference>
<evidence type="ECO:0000259" key="4">
    <source>
        <dbReference type="PROSITE" id="PS51864"/>
    </source>
</evidence>
<dbReference type="InterPro" id="IPR001506">
    <property type="entry name" value="Peptidase_M12A"/>
</dbReference>
<dbReference type="PANTHER" id="PTHR10127:SF875">
    <property type="entry name" value="ZINC METALLOPROTEINASE NAS-28"/>
    <property type="match status" value="1"/>
</dbReference>
<organism evidence="5 6">
    <name type="scientific">Meloidogyne incognita</name>
    <name type="common">Southern root-knot nematode worm</name>
    <name type="synonym">Oxyuris incognita</name>
    <dbReference type="NCBI Taxonomy" id="6306"/>
    <lineage>
        <taxon>Eukaryota</taxon>
        <taxon>Metazoa</taxon>
        <taxon>Ecdysozoa</taxon>
        <taxon>Nematoda</taxon>
        <taxon>Chromadorea</taxon>
        <taxon>Rhabditida</taxon>
        <taxon>Tylenchina</taxon>
        <taxon>Tylenchomorpha</taxon>
        <taxon>Tylenchoidea</taxon>
        <taxon>Meloidogynidae</taxon>
        <taxon>Meloidogyninae</taxon>
        <taxon>Meloidogyne</taxon>
        <taxon>Meloidogyne incognita group</taxon>
    </lineage>
</organism>